<keyword evidence="4" id="KW-1185">Reference proteome</keyword>
<evidence type="ECO:0000313" key="4">
    <source>
        <dbReference type="Proteomes" id="UP000433577"/>
    </source>
</evidence>
<dbReference type="Proteomes" id="UP000433577">
    <property type="component" value="Chromosome 4"/>
</dbReference>
<keyword evidence="1" id="KW-0732">Signal</keyword>
<feature type="domain" description="Lysozyme inhibitor LprI-like N-terminal" evidence="2">
    <location>
        <begin position="25"/>
        <end position="116"/>
    </location>
</feature>
<evidence type="ECO:0000259" key="2">
    <source>
        <dbReference type="Pfam" id="PF07007"/>
    </source>
</evidence>
<accession>A0A7Z2JIP0</accession>
<gene>
    <name evidence="3" type="ORF">FAZ98_29315</name>
</gene>
<dbReference type="EMBL" id="CP046916">
    <property type="protein sequence ID" value="QGZ65931.1"/>
    <property type="molecule type" value="Genomic_DNA"/>
</dbReference>
<reference evidence="3 4" key="1">
    <citation type="submission" date="2019-12" db="EMBL/GenBank/DDBJ databases">
        <title>Paraburkholderia acidiphila 7Q-K02 sp. nov and Paraburkholderia acidisoli DHF22 sp. nov., two strains isolated from forest soil.</title>
        <authorList>
            <person name="Gao Z."/>
            <person name="Qiu L."/>
        </authorList>
    </citation>
    <scope>NUCLEOTIDE SEQUENCE [LARGE SCALE GENOMIC DNA]</scope>
    <source>
        <strain evidence="3 4">DHF22</strain>
    </source>
</reference>
<protein>
    <submittedName>
        <fullName evidence="3">DUF1311 domain-containing protein</fullName>
    </submittedName>
</protein>
<dbReference type="Pfam" id="PF07007">
    <property type="entry name" value="LprI"/>
    <property type="match status" value="1"/>
</dbReference>
<sequence>MRFPLVSAAALAFLSAPAWSAQSDCMTTATTQQAMNACAGQKLKASDQQLNTTYNALLAKTSKPGGEQLRKAQRAWVAWRDAQCQFDTLGTRQGSVNPMVYTLCVNDLTQQQTKHLAAQLHCEEGDLSCGGQ</sequence>
<dbReference type="KEGG" id="pacs:FAZ98_29315"/>
<proteinExistence type="predicted"/>
<dbReference type="OrthoDB" id="7340239at2"/>
<dbReference type="AlphaFoldDB" id="A0A7Z2JIP0"/>
<dbReference type="PANTHER" id="PTHR39176:SF1">
    <property type="entry name" value="PERIPLASMIC PROTEIN"/>
    <property type="match status" value="1"/>
</dbReference>
<evidence type="ECO:0000313" key="3">
    <source>
        <dbReference type="EMBL" id="QGZ65931.1"/>
    </source>
</evidence>
<dbReference type="InterPro" id="IPR009739">
    <property type="entry name" value="LprI-like_N"/>
</dbReference>
<name>A0A7Z2JIP0_9BURK</name>
<feature type="signal peptide" evidence="1">
    <location>
        <begin position="1"/>
        <end position="20"/>
    </location>
</feature>
<organism evidence="3 4">
    <name type="scientific">Paraburkholderia acidisoli</name>
    <dbReference type="NCBI Taxonomy" id="2571748"/>
    <lineage>
        <taxon>Bacteria</taxon>
        <taxon>Pseudomonadati</taxon>
        <taxon>Pseudomonadota</taxon>
        <taxon>Betaproteobacteria</taxon>
        <taxon>Burkholderiales</taxon>
        <taxon>Burkholderiaceae</taxon>
        <taxon>Paraburkholderia</taxon>
    </lineage>
</organism>
<dbReference type="PANTHER" id="PTHR39176">
    <property type="entry name" value="PERIPLASMIC PROTEIN-RELATED"/>
    <property type="match status" value="1"/>
</dbReference>
<dbReference type="RefSeq" id="WP_158956882.1">
    <property type="nucleotide sequence ID" value="NZ_CP046916.1"/>
</dbReference>
<dbReference type="Gene3D" id="1.20.1270.180">
    <property type="match status" value="1"/>
</dbReference>
<evidence type="ECO:0000256" key="1">
    <source>
        <dbReference type="SAM" id="SignalP"/>
    </source>
</evidence>
<feature type="chain" id="PRO_5031471004" evidence="1">
    <location>
        <begin position="21"/>
        <end position="132"/>
    </location>
</feature>